<evidence type="ECO:0000313" key="3">
    <source>
        <dbReference type="Proteomes" id="UP001576784"/>
    </source>
</evidence>
<dbReference type="RefSeq" id="WP_413261995.1">
    <property type="nucleotide sequence ID" value="NZ_JBHFNR010000031.1"/>
</dbReference>
<evidence type="ECO:0000313" key="2">
    <source>
        <dbReference type="EMBL" id="MFB2892323.1"/>
    </source>
</evidence>
<keyword evidence="3" id="KW-1185">Reference proteome</keyword>
<organism evidence="2 3">
    <name type="scientific">Floridaenema flaviceps BLCC-F50</name>
    <dbReference type="NCBI Taxonomy" id="3153642"/>
    <lineage>
        <taxon>Bacteria</taxon>
        <taxon>Bacillati</taxon>
        <taxon>Cyanobacteriota</taxon>
        <taxon>Cyanophyceae</taxon>
        <taxon>Oscillatoriophycideae</taxon>
        <taxon>Aerosakkonematales</taxon>
        <taxon>Aerosakkonemataceae</taxon>
        <taxon>Floridanema</taxon>
        <taxon>Floridanema flaviceps</taxon>
    </lineage>
</organism>
<feature type="transmembrane region" description="Helical" evidence="1">
    <location>
        <begin position="30"/>
        <end position="61"/>
    </location>
</feature>
<reference evidence="2 3" key="1">
    <citation type="submission" date="2024-09" db="EMBL/GenBank/DDBJ databases">
        <title>Floridaenema gen nov. (Aerosakkonemataceae, Aerosakkonematales ord. nov., Cyanobacteria) from benthic tropical and subtropical fresh waters, with the description of four new species.</title>
        <authorList>
            <person name="Moretto J.A."/>
            <person name="Berthold D.E."/>
            <person name="Lefler F.W."/>
            <person name="Huang I.-S."/>
            <person name="Laughinghouse H. IV."/>
        </authorList>
    </citation>
    <scope>NUCLEOTIDE SEQUENCE [LARGE SCALE GENOMIC DNA]</scope>
    <source>
        <strain evidence="2 3">BLCC-F50</strain>
    </source>
</reference>
<gene>
    <name evidence="2" type="ORF">ACE1CI_05190</name>
</gene>
<keyword evidence="1" id="KW-0812">Transmembrane</keyword>
<proteinExistence type="predicted"/>
<comment type="caution">
    <text evidence="2">The sequence shown here is derived from an EMBL/GenBank/DDBJ whole genome shotgun (WGS) entry which is preliminary data.</text>
</comment>
<feature type="transmembrane region" description="Helical" evidence="1">
    <location>
        <begin position="73"/>
        <end position="94"/>
    </location>
</feature>
<dbReference type="EMBL" id="JBHFNR010000031">
    <property type="protein sequence ID" value="MFB2892323.1"/>
    <property type="molecule type" value="Genomic_DNA"/>
</dbReference>
<protein>
    <submittedName>
        <fullName evidence="2">Uncharacterized protein</fullName>
    </submittedName>
</protein>
<name>A0ABV4XM38_9CYAN</name>
<sequence length="187" mass="19929">MSTVKGWKKLFRGHKAIDTIKSLNKIQQPFLIACAGFAVLASFQSPAVTIVVLMGSLVTVLGELMGQKRSPRWTVALQVLVGIVSITMLLLYSATPAEAAFFQKAEEFFKSNFAQGVQGADTAVSLVFNVLRAIFLLYVAVALIGIHNAFQQGLEFQSATRTLVLVIVVAVIADVLTGVIVGNGSGS</sequence>
<dbReference type="Proteomes" id="UP001576784">
    <property type="component" value="Unassembled WGS sequence"/>
</dbReference>
<evidence type="ECO:0000256" key="1">
    <source>
        <dbReference type="SAM" id="Phobius"/>
    </source>
</evidence>
<accession>A0ABV4XM38</accession>
<feature type="transmembrane region" description="Helical" evidence="1">
    <location>
        <begin position="162"/>
        <end position="181"/>
    </location>
</feature>
<keyword evidence="1" id="KW-0472">Membrane</keyword>
<keyword evidence="1" id="KW-1133">Transmembrane helix</keyword>
<feature type="transmembrane region" description="Helical" evidence="1">
    <location>
        <begin position="130"/>
        <end position="150"/>
    </location>
</feature>